<dbReference type="InterPro" id="IPR000627">
    <property type="entry name" value="Intradiol_dOase_C"/>
</dbReference>
<dbReference type="CDD" id="cd00421">
    <property type="entry name" value="intradiol_dioxygenase"/>
    <property type="match status" value="1"/>
</dbReference>
<sequence length="216" mass="22532">MARSKAAGGGEGLQGPMSRRRLIGTGALIVPAAMLGGLSLRPGRGRAATPACDDGDAPTPAQTAGPYFTPGSPLKADFTGDAAGKGAVIQVRGQVLDRACRPVGGALLDIWHAAPDGRYDNRGFRMRGHQFTDEHGRYALATLRPGLYPGRTRHTHLRAQAPGGPVLTTQLYFPGEPGNDRDFLYRDALLMAGDGLAAAEGAADYRFDLVIAVAAG</sequence>
<dbReference type="GO" id="GO:0051213">
    <property type="term" value="F:dioxygenase activity"/>
    <property type="evidence" value="ECO:0007669"/>
    <property type="project" value="UniProtKB-KW"/>
</dbReference>
<evidence type="ECO:0000256" key="1">
    <source>
        <dbReference type="ARBA" id="ARBA00007825"/>
    </source>
</evidence>
<dbReference type="InterPro" id="IPR015889">
    <property type="entry name" value="Intradiol_dOase_core"/>
</dbReference>
<feature type="domain" description="Intradiol ring-cleavage dioxygenases" evidence="4">
    <location>
        <begin position="65"/>
        <end position="211"/>
    </location>
</feature>
<comment type="caution">
    <text evidence="5">The sequence shown here is derived from an EMBL/GenBank/DDBJ whole genome shotgun (WGS) entry which is preliminary data.</text>
</comment>
<evidence type="ECO:0000256" key="2">
    <source>
        <dbReference type="ARBA" id="ARBA00022964"/>
    </source>
</evidence>
<dbReference type="PANTHER" id="PTHR33711:SF11">
    <property type="entry name" value="DIOXYGENASE"/>
    <property type="match status" value="1"/>
</dbReference>
<dbReference type="Proteomes" id="UP000603352">
    <property type="component" value="Unassembled WGS sequence"/>
</dbReference>
<gene>
    <name evidence="5" type="ORF">GCM10011505_42180</name>
</gene>
<evidence type="ECO:0000313" key="5">
    <source>
        <dbReference type="EMBL" id="GGB56831.1"/>
    </source>
</evidence>
<accession>A0ABQ1J316</accession>
<keyword evidence="6" id="KW-1185">Reference proteome</keyword>
<dbReference type="EMBL" id="BMDZ01000068">
    <property type="protein sequence ID" value="GGB56831.1"/>
    <property type="molecule type" value="Genomic_DNA"/>
</dbReference>
<dbReference type="SUPFAM" id="SSF49482">
    <property type="entry name" value="Aromatic compound dioxygenase"/>
    <property type="match status" value="1"/>
</dbReference>
<evidence type="ECO:0000256" key="3">
    <source>
        <dbReference type="ARBA" id="ARBA00023002"/>
    </source>
</evidence>
<organism evidence="5 6">
    <name type="scientific">Tistrella bauzanensis</name>
    <dbReference type="NCBI Taxonomy" id="657419"/>
    <lineage>
        <taxon>Bacteria</taxon>
        <taxon>Pseudomonadati</taxon>
        <taxon>Pseudomonadota</taxon>
        <taxon>Alphaproteobacteria</taxon>
        <taxon>Geminicoccales</taxon>
        <taxon>Geminicoccaceae</taxon>
        <taxon>Tistrella</taxon>
    </lineage>
</organism>
<protein>
    <submittedName>
        <fullName evidence="5">Intradiol ring-cleavage dioxygenase</fullName>
    </submittedName>
</protein>
<proteinExistence type="inferred from homology"/>
<reference evidence="6" key="1">
    <citation type="journal article" date="2019" name="Int. J. Syst. Evol. Microbiol.">
        <title>The Global Catalogue of Microorganisms (GCM) 10K type strain sequencing project: providing services to taxonomists for standard genome sequencing and annotation.</title>
        <authorList>
            <consortium name="The Broad Institute Genomics Platform"/>
            <consortium name="The Broad Institute Genome Sequencing Center for Infectious Disease"/>
            <person name="Wu L."/>
            <person name="Ma J."/>
        </authorList>
    </citation>
    <scope>NUCLEOTIDE SEQUENCE [LARGE SCALE GENOMIC DNA]</scope>
    <source>
        <strain evidence="6">CGMCC 1.10188</strain>
    </source>
</reference>
<keyword evidence="2 5" id="KW-0223">Dioxygenase</keyword>
<dbReference type="PANTHER" id="PTHR33711">
    <property type="entry name" value="DIOXYGENASE, PUTATIVE (AFU_ORTHOLOGUE AFUA_2G02910)-RELATED"/>
    <property type="match status" value="1"/>
</dbReference>
<keyword evidence="3" id="KW-0560">Oxidoreductase</keyword>
<dbReference type="PROSITE" id="PS51318">
    <property type="entry name" value="TAT"/>
    <property type="match status" value="1"/>
</dbReference>
<comment type="similarity">
    <text evidence="1">Belongs to the intradiol ring-cleavage dioxygenase family.</text>
</comment>
<name>A0ABQ1J316_9PROT</name>
<dbReference type="Pfam" id="PF00775">
    <property type="entry name" value="Dioxygenase_C"/>
    <property type="match status" value="1"/>
</dbReference>
<dbReference type="Gene3D" id="2.60.130.10">
    <property type="entry name" value="Aromatic compound dioxygenase"/>
    <property type="match status" value="1"/>
</dbReference>
<dbReference type="InterPro" id="IPR050770">
    <property type="entry name" value="Intradiol_RC_Dioxygenase"/>
</dbReference>
<dbReference type="InterPro" id="IPR006311">
    <property type="entry name" value="TAT_signal"/>
</dbReference>
<dbReference type="RefSeq" id="WP_229708430.1">
    <property type="nucleotide sequence ID" value="NZ_BMDZ01000068.1"/>
</dbReference>
<evidence type="ECO:0000313" key="6">
    <source>
        <dbReference type="Proteomes" id="UP000603352"/>
    </source>
</evidence>
<evidence type="ECO:0000259" key="4">
    <source>
        <dbReference type="Pfam" id="PF00775"/>
    </source>
</evidence>